<dbReference type="PANTHER" id="PTHR38340">
    <property type="entry name" value="S-LAYER PROTEIN"/>
    <property type="match status" value="1"/>
</dbReference>
<evidence type="ECO:0000313" key="4">
    <source>
        <dbReference type="Proteomes" id="UP001223520"/>
    </source>
</evidence>
<comment type="subcellular location">
    <subcellularLocation>
        <location evidence="1">Secreted</location>
    </subcellularLocation>
</comment>
<dbReference type="EMBL" id="CP124543">
    <property type="protein sequence ID" value="WGV23670.1"/>
    <property type="molecule type" value="Genomic_DNA"/>
</dbReference>
<dbReference type="InterPro" id="IPR011049">
    <property type="entry name" value="Serralysin-like_metalloprot_C"/>
</dbReference>
<keyword evidence="4" id="KW-1185">Reference proteome</keyword>
<name>A0AAJ6P7I3_9CYAN</name>
<dbReference type="AlphaFoldDB" id="A0AAJ6P7I3"/>
<evidence type="ECO:0000313" key="3">
    <source>
        <dbReference type="EMBL" id="WGV23670.1"/>
    </source>
</evidence>
<dbReference type="Pfam" id="PF00353">
    <property type="entry name" value="HemolysinCabind"/>
    <property type="match status" value="5"/>
</dbReference>
<dbReference type="SUPFAM" id="SSF89260">
    <property type="entry name" value="Collagen-binding domain"/>
    <property type="match status" value="1"/>
</dbReference>
<reference evidence="3 4" key="1">
    <citation type="journal article" date="2023" name="Limnol Oceanogr Lett">
        <title>Environmental adaptations by the intertidal Antarctic cyanobacterium Halotia branconii CENA392 as revealed using long-read genome sequencing.</title>
        <authorList>
            <person name="Dextro R.B."/>
            <person name="Delbaje E."/>
            <person name="Freitas P.N.N."/>
            <person name="Geraldes V."/>
            <person name="Pinto E."/>
            <person name="Long P.F."/>
            <person name="Fiore M.F."/>
        </authorList>
    </citation>
    <scope>NUCLEOTIDE SEQUENCE [LARGE SCALE GENOMIC DNA]</scope>
    <source>
        <strain evidence="3 4">CENA392</strain>
    </source>
</reference>
<dbReference type="SUPFAM" id="SSF51120">
    <property type="entry name" value="beta-Roll"/>
    <property type="match status" value="3"/>
</dbReference>
<accession>A0AAJ6P7I3</accession>
<dbReference type="GO" id="GO:0005576">
    <property type="term" value="C:extracellular region"/>
    <property type="evidence" value="ECO:0007669"/>
    <property type="project" value="UniProtKB-SubCell"/>
</dbReference>
<evidence type="ECO:0000256" key="2">
    <source>
        <dbReference type="ARBA" id="ARBA00022525"/>
    </source>
</evidence>
<gene>
    <name evidence="3" type="ORF">QI031_17855</name>
</gene>
<proteinExistence type="predicted"/>
<sequence>MTPTIFTRSYLFLIYLYHTFSELVLGTPASGSRVFAFIDGLAGNTSDFDLRVTTATDTLEYDDLDGDVLFGQSGFNPSIAGTSLTGVPSYLQVTRYQNSTVAEPYRLYAVVQPGIANATVETEGNDTLITANTASNNYFSGALSSTADLDFYAFTARAGDLVFLSLDADPLRNNTPFDGRLALLDSTNTILVNVNGGGGSSNTTLGIGSLTVSNPNYPSEGLVYRILTDGTYYARVNAASTSIGDYLLSIYSIAATSNSIQGTSGADVLFGTPSDDSINSGDGNDRIFGIAGNDTLNAGAGNDYVFGGVGNDIINGDDGNDFLYGEAGDDIINGGDGGDNLNGGAGSDTLNGGLGDDIYTVDADDTINENANQGIDQVNAEISWTLGNNLENLTLRGNAAINGTGNELNNQIFGNDAVNTLNGGGGNDWLLGKGGNDTLIGGDGNDRLDGGSGDDILNGGNGNDLYEVDSLNDQLIEAVDAGTDTVLSSVTWTLADNFENLTLIGTQVIDASGNSVNNRLQGNAANNVLSGLDGNDYLAGNNGDDVLIGGIGSDTLVGGLGRDMFDLADTRTGGFDTLVDFKVGDDTVLLSASDFGLTQSSGVLDSGLFVLGSIATNNTQRFIYNQTQGSLWFDSDGNGGNAAVQIASFSNRVALSNTDFLVFDNGGLT</sequence>
<dbReference type="PANTHER" id="PTHR38340:SF1">
    <property type="entry name" value="S-LAYER PROTEIN"/>
    <property type="match status" value="1"/>
</dbReference>
<dbReference type="Gene3D" id="2.150.10.10">
    <property type="entry name" value="Serralysin-like metalloprotease, C-terminal"/>
    <property type="match status" value="3"/>
</dbReference>
<dbReference type="InterPro" id="IPR018511">
    <property type="entry name" value="Hemolysin-typ_Ca-bd_CS"/>
</dbReference>
<dbReference type="InterPro" id="IPR050557">
    <property type="entry name" value="RTX_toxin/Mannuronan_C5-epim"/>
</dbReference>
<dbReference type="Gene3D" id="2.60.120.380">
    <property type="match status" value="1"/>
</dbReference>
<dbReference type="InterPro" id="IPR001343">
    <property type="entry name" value="Hemolysn_Ca-bd"/>
</dbReference>
<dbReference type="PROSITE" id="PS00330">
    <property type="entry name" value="HEMOLYSIN_CALCIUM"/>
    <property type="match status" value="8"/>
</dbReference>
<dbReference type="GO" id="GO:0005509">
    <property type="term" value="F:calcium ion binding"/>
    <property type="evidence" value="ECO:0007669"/>
    <property type="project" value="InterPro"/>
</dbReference>
<dbReference type="Proteomes" id="UP001223520">
    <property type="component" value="Chromosome"/>
</dbReference>
<dbReference type="RefSeq" id="WP_281480998.1">
    <property type="nucleotide sequence ID" value="NZ_CP124543.1"/>
</dbReference>
<dbReference type="KEGG" id="hbq:QI031_17855"/>
<protein>
    <submittedName>
        <fullName evidence="3">Calcium-binding protein</fullName>
    </submittedName>
</protein>
<organism evidence="3 4">
    <name type="scientific">Halotia branconii CENA392</name>
    <dbReference type="NCBI Taxonomy" id="1539056"/>
    <lineage>
        <taxon>Bacteria</taxon>
        <taxon>Bacillati</taxon>
        <taxon>Cyanobacteriota</taxon>
        <taxon>Cyanophyceae</taxon>
        <taxon>Nostocales</taxon>
        <taxon>Nodulariaceae</taxon>
        <taxon>Halotia</taxon>
    </lineage>
</organism>
<dbReference type="PRINTS" id="PR00313">
    <property type="entry name" value="CABNDNGRPT"/>
</dbReference>
<keyword evidence="2" id="KW-0964">Secreted</keyword>
<evidence type="ECO:0000256" key="1">
    <source>
        <dbReference type="ARBA" id="ARBA00004613"/>
    </source>
</evidence>